<evidence type="ECO:0000313" key="2">
    <source>
        <dbReference type="EMBL" id="MCT2585914.1"/>
    </source>
</evidence>
<dbReference type="CDD" id="cd06170">
    <property type="entry name" value="LuxR_C_like"/>
    <property type="match status" value="1"/>
</dbReference>
<dbReference type="InterPro" id="IPR036388">
    <property type="entry name" value="WH-like_DNA-bd_sf"/>
</dbReference>
<organism evidence="2 3">
    <name type="scientific">Actinophytocola gossypii</name>
    <dbReference type="NCBI Taxonomy" id="2812003"/>
    <lineage>
        <taxon>Bacteria</taxon>
        <taxon>Bacillati</taxon>
        <taxon>Actinomycetota</taxon>
        <taxon>Actinomycetes</taxon>
        <taxon>Pseudonocardiales</taxon>
        <taxon>Pseudonocardiaceae</taxon>
    </lineage>
</organism>
<dbReference type="PROSITE" id="PS50043">
    <property type="entry name" value="HTH_LUXR_2"/>
    <property type="match status" value="1"/>
</dbReference>
<dbReference type="InterPro" id="IPR000792">
    <property type="entry name" value="Tscrpt_reg_LuxR_C"/>
</dbReference>
<reference evidence="2 3" key="1">
    <citation type="submission" date="2021-02" db="EMBL/GenBank/DDBJ databases">
        <title>Actinophytocola xerophila sp. nov., isolated from soil of cotton cropping field.</title>
        <authorList>
            <person name="Huang R."/>
            <person name="Chen X."/>
            <person name="Ge X."/>
            <person name="Liu W."/>
        </authorList>
    </citation>
    <scope>NUCLEOTIDE SEQUENCE [LARGE SCALE GENOMIC DNA]</scope>
    <source>
        <strain evidence="2 3">S1-96</strain>
    </source>
</reference>
<name>A0ABT2JDG5_9PSEU</name>
<dbReference type="PANTHER" id="PTHR34293:SF1">
    <property type="entry name" value="HTH-TYPE TRANSCRIPTIONAL REGULATOR TRMBL2"/>
    <property type="match status" value="1"/>
</dbReference>
<evidence type="ECO:0000313" key="3">
    <source>
        <dbReference type="Proteomes" id="UP001156441"/>
    </source>
</evidence>
<sequence length="221" mass="23498">MLPVRHAAPGPSTAGVEALLASATREVLLMTALSRGGREPIGAIRRIDQENVRRGVRYRVVVPDSTRTEPVLATRLGALALAGADARTVPEVPTDALVIDGTVVVLPVDRTAGGATASTAVFRLPSVVTTTVELFERVWPTAVPFTASDLPNTAELNLKERELLTLLSAGCTDESAAARMNCSVRTVRRMVSTIMDRLGARSRFQAGAKAADRGWLMERAG</sequence>
<evidence type="ECO:0000259" key="1">
    <source>
        <dbReference type="PROSITE" id="PS50043"/>
    </source>
</evidence>
<dbReference type="InterPro" id="IPR016032">
    <property type="entry name" value="Sig_transdc_resp-reg_C-effctor"/>
</dbReference>
<dbReference type="EMBL" id="JAFFZE010000016">
    <property type="protein sequence ID" value="MCT2585914.1"/>
    <property type="molecule type" value="Genomic_DNA"/>
</dbReference>
<dbReference type="SUPFAM" id="SSF46894">
    <property type="entry name" value="C-terminal effector domain of the bipartite response regulators"/>
    <property type="match status" value="1"/>
</dbReference>
<dbReference type="Gene3D" id="1.10.10.10">
    <property type="entry name" value="Winged helix-like DNA-binding domain superfamily/Winged helix DNA-binding domain"/>
    <property type="match status" value="1"/>
</dbReference>
<protein>
    <submittedName>
        <fullName evidence="2">Helix-turn-helix transcriptional regulator</fullName>
    </submittedName>
</protein>
<dbReference type="Proteomes" id="UP001156441">
    <property type="component" value="Unassembled WGS sequence"/>
</dbReference>
<proteinExistence type="predicted"/>
<accession>A0ABT2JDG5</accession>
<gene>
    <name evidence="2" type="ORF">JT362_22615</name>
</gene>
<feature type="domain" description="HTH luxR-type" evidence="1">
    <location>
        <begin position="149"/>
        <end position="214"/>
    </location>
</feature>
<dbReference type="SMART" id="SM00421">
    <property type="entry name" value="HTH_LUXR"/>
    <property type="match status" value="1"/>
</dbReference>
<comment type="caution">
    <text evidence="2">The sequence shown here is derived from an EMBL/GenBank/DDBJ whole genome shotgun (WGS) entry which is preliminary data.</text>
</comment>
<dbReference type="PANTHER" id="PTHR34293">
    <property type="entry name" value="HTH-TYPE TRANSCRIPTIONAL REGULATOR TRMBL2"/>
    <property type="match status" value="1"/>
</dbReference>
<keyword evidence="3" id="KW-1185">Reference proteome</keyword>
<dbReference type="Pfam" id="PF00196">
    <property type="entry name" value="GerE"/>
    <property type="match status" value="1"/>
</dbReference>
<dbReference type="InterPro" id="IPR051797">
    <property type="entry name" value="TrmB-like"/>
</dbReference>